<proteinExistence type="predicted"/>
<name>A0ABN1BAF3_9BURK</name>
<evidence type="ECO:0000313" key="2">
    <source>
        <dbReference type="Proteomes" id="UP001501706"/>
    </source>
</evidence>
<gene>
    <name evidence="1" type="ORF">GCM10009097_06790</name>
</gene>
<evidence type="ECO:0000313" key="1">
    <source>
        <dbReference type="EMBL" id="GAA0493578.1"/>
    </source>
</evidence>
<dbReference type="EMBL" id="BAAAEN010000002">
    <property type="protein sequence ID" value="GAA0493578.1"/>
    <property type="molecule type" value="Genomic_DNA"/>
</dbReference>
<protein>
    <submittedName>
        <fullName evidence="1">Uncharacterized protein</fullName>
    </submittedName>
</protein>
<accession>A0ABN1BAF3</accession>
<dbReference type="Proteomes" id="UP001501706">
    <property type="component" value="Unassembled WGS sequence"/>
</dbReference>
<comment type="caution">
    <text evidence="1">The sequence shown here is derived from an EMBL/GenBank/DDBJ whole genome shotgun (WGS) entry which is preliminary data.</text>
</comment>
<sequence>MRLHVCGGTLAPWTNDRALATQKPRFGIPESTATRSLATIPFSRRKDMSFANWIERARELGTDQAEIDAAIDAEQRLKVAAIIAREVLTSPSEAAVLAVFSEVCAGATLGTTIHPRQRPTLH</sequence>
<reference evidence="1 2" key="1">
    <citation type="journal article" date="2019" name="Int. J. Syst. Evol. Microbiol.">
        <title>The Global Catalogue of Microorganisms (GCM) 10K type strain sequencing project: providing services to taxonomists for standard genome sequencing and annotation.</title>
        <authorList>
            <consortium name="The Broad Institute Genomics Platform"/>
            <consortium name="The Broad Institute Genome Sequencing Center for Infectious Disease"/>
            <person name="Wu L."/>
            <person name="Ma J."/>
        </authorList>
    </citation>
    <scope>NUCLEOTIDE SEQUENCE [LARGE SCALE GENOMIC DNA]</scope>
    <source>
        <strain evidence="1 2">JCM 14330</strain>
    </source>
</reference>
<organism evidence="1 2">
    <name type="scientific">Pigmentiphaga daeguensis</name>
    <dbReference type="NCBI Taxonomy" id="414049"/>
    <lineage>
        <taxon>Bacteria</taxon>
        <taxon>Pseudomonadati</taxon>
        <taxon>Pseudomonadota</taxon>
        <taxon>Betaproteobacteria</taxon>
        <taxon>Burkholderiales</taxon>
        <taxon>Alcaligenaceae</taxon>
        <taxon>Pigmentiphaga</taxon>
    </lineage>
</organism>
<keyword evidence="2" id="KW-1185">Reference proteome</keyword>